<evidence type="ECO:0000313" key="3">
    <source>
        <dbReference type="Proteomes" id="UP001056756"/>
    </source>
</evidence>
<reference evidence="2" key="1">
    <citation type="submission" date="2022-05" db="EMBL/GenBank/DDBJ databases">
        <title>Novel bacterial taxa in a minimal lignocellulolytic consortium and its capacity to transform plastics disclosed by genome-resolved metagenomics.</title>
        <authorList>
            <person name="Rodriguez C.A.D."/>
            <person name="Diaz-Garcia L."/>
            <person name="Herrera K."/>
            <person name="Tarazona N.A."/>
            <person name="Sproer C."/>
            <person name="Overmann J."/>
            <person name="Jimenez D.J."/>
        </authorList>
    </citation>
    <scope>NUCLEOTIDE SEQUENCE</scope>
    <source>
        <strain evidence="2">MAG5</strain>
    </source>
</reference>
<accession>A0A9J6ZIN3</accession>
<proteinExistence type="predicted"/>
<feature type="transmembrane region" description="Helical" evidence="1">
    <location>
        <begin position="230"/>
        <end position="258"/>
    </location>
</feature>
<feature type="transmembrane region" description="Helical" evidence="1">
    <location>
        <begin position="164"/>
        <end position="184"/>
    </location>
</feature>
<feature type="transmembrane region" description="Helical" evidence="1">
    <location>
        <begin position="12"/>
        <end position="38"/>
    </location>
</feature>
<dbReference type="Proteomes" id="UP001056756">
    <property type="component" value="Chromosome"/>
</dbReference>
<feature type="transmembrane region" description="Helical" evidence="1">
    <location>
        <begin position="104"/>
        <end position="126"/>
    </location>
</feature>
<protein>
    <submittedName>
        <fullName evidence="2">YybS family protein</fullName>
    </submittedName>
</protein>
<dbReference type="InterPro" id="IPR018710">
    <property type="entry name" value="DUF2232"/>
</dbReference>
<keyword evidence="1" id="KW-0472">Membrane</keyword>
<keyword evidence="1" id="KW-1133">Transmembrane helix</keyword>
<keyword evidence="1" id="KW-0812">Transmembrane</keyword>
<gene>
    <name evidence="2" type="ORF">NAG76_06585</name>
</gene>
<evidence type="ECO:0000256" key="1">
    <source>
        <dbReference type="SAM" id="Phobius"/>
    </source>
</evidence>
<dbReference type="Pfam" id="PF09991">
    <property type="entry name" value="DUF2232"/>
    <property type="match status" value="1"/>
</dbReference>
<dbReference type="PANTHER" id="PTHR41324">
    <property type="entry name" value="MEMBRANE PROTEIN-RELATED"/>
    <property type="match status" value="1"/>
</dbReference>
<organism evidence="2 3">
    <name type="scientific">Candidatus Pristimantibacillus lignocellulolyticus</name>
    <dbReference type="NCBI Taxonomy" id="2994561"/>
    <lineage>
        <taxon>Bacteria</taxon>
        <taxon>Bacillati</taxon>
        <taxon>Bacillota</taxon>
        <taxon>Bacilli</taxon>
        <taxon>Bacillales</taxon>
        <taxon>Paenibacillaceae</taxon>
        <taxon>Candidatus Pristimantibacillus</taxon>
    </lineage>
</organism>
<dbReference type="KEGG" id="plig:NAG76_06585"/>
<evidence type="ECO:0000313" key="2">
    <source>
        <dbReference type="EMBL" id="URN95908.1"/>
    </source>
</evidence>
<feature type="transmembrane region" description="Helical" evidence="1">
    <location>
        <begin position="270"/>
        <end position="292"/>
    </location>
</feature>
<feature type="transmembrane region" description="Helical" evidence="1">
    <location>
        <begin position="205"/>
        <end position="224"/>
    </location>
</feature>
<sequence>MKTGIKPLLWSLLALAMALFIVVPGLNVLALLFSLVPYTLLYTQVDRKSFAVHVIVIMVVGCVIIDPFVFLSTSLLALIPSIYMGHLYKKGTPSTKIVPKMTGIMLVLLMLELLIIENVLGISLLSDLRKTLIESMNDAASRATLLITWNNEIAENFVKLFLDMIPFILLLIALGIVVCSHFVARKLAAMEGVVVQPFPAAKDWRLPRSILFIYLLVYIIQMMVDPLDTSFLAVALANLVPALSFLFSIQAVGFFYYLAHNRNWPKIIPILIAIPILVLPFFSIIGILDAAFPLRKYFSKQT</sequence>
<dbReference type="AlphaFoldDB" id="A0A9J6ZIN3"/>
<feature type="transmembrane region" description="Helical" evidence="1">
    <location>
        <begin position="50"/>
        <end position="83"/>
    </location>
</feature>
<dbReference type="EMBL" id="CP097899">
    <property type="protein sequence ID" value="URN95908.1"/>
    <property type="molecule type" value="Genomic_DNA"/>
</dbReference>
<name>A0A9J6ZIN3_9BACL</name>
<dbReference type="PANTHER" id="PTHR41324:SF1">
    <property type="entry name" value="DUF2232 DOMAIN-CONTAINING PROTEIN"/>
    <property type="match status" value="1"/>
</dbReference>